<feature type="compositionally biased region" description="Basic and acidic residues" evidence="1">
    <location>
        <begin position="1"/>
        <end position="10"/>
    </location>
</feature>
<sequence>MSFHLDDHLYRRSGHGWGSGASDSRDHRLKTERMTPTTGEIPRYPNPSAAYNNSHYYHEPEARQEAQSPELEKPAERGSENDECIDVEADDYIKKKHMGFQLCKWQTFKEG</sequence>
<organism evidence="2 3">
    <name type="scientific">Nepenthes gracilis</name>
    <name type="common">Slender pitcher plant</name>
    <dbReference type="NCBI Taxonomy" id="150966"/>
    <lineage>
        <taxon>Eukaryota</taxon>
        <taxon>Viridiplantae</taxon>
        <taxon>Streptophyta</taxon>
        <taxon>Embryophyta</taxon>
        <taxon>Tracheophyta</taxon>
        <taxon>Spermatophyta</taxon>
        <taxon>Magnoliopsida</taxon>
        <taxon>eudicotyledons</taxon>
        <taxon>Gunneridae</taxon>
        <taxon>Pentapetalae</taxon>
        <taxon>Caryophyllales</taxon>
        <taxon>Nepenthaceae</taxon>
        <taxon>Nepenthes</taxon>
    </lineage>
</organism>
<proteinExistence type="predicted"/>
<dbReference type="EMBL" id="BSYO01000026">
    <property type="protein sequence ID" value="GMH23431.1"/>
    <property type="molecule type" value="Genomic_DNA"/>
</dbReference>
<feature type="region of interest" description="Disordered" evidence="1">
    <location>
        <begin position="1"/>
        <end position="84"/>
    </location>
</feature>
<reference evidence="2" key="1">
    <citation type="submission" date="2023-05" db="EMBL/GenBank/DDBJ databases">
        <title>Nepenthes gracilis genome sequencing.</title>
        <authorList>
            <person name="Fukushima K."/>
        </authorList>
    </citation>
    <scope>NUCLEOTIDE SEQUENCE</scope>
    <source>
        <strain evidence="2">SING2019-196</strain>
    </source>
</reference>
<gene>
    <name evidence="2" type="ORF">Nepgr_025274</name>
</gene>
<name>A0AAD3Y1B2_NEPGR</name>
<feature type="compositionally biased region" description="Basic and acidic residues" evidence="1">
    <location>
        <begin position="56"/>
        <end position="80"/>
    </location>
</feature>
<feature type="compositionally biased region" description="Basic and acidic residues" evidence="1">
    <location>
        <begin position="23"/>
        <end position="33"/>
    </location>
</feature>
<protein>
    <submittedName>
        <fullName evidence="2">Uncharacterized protein</fullName>
    </submittedName>
</protein>
<evidence type="ECO:0000313" key="3">
    <source>
        <dbReference type="Proteomes" id="UP001279734"/>
    </source>
</evidence>
<dbReference type="AlphaFoldDB" id="A0AAD3Y1B2"/>
<comment type="caution">
    <text evidence="2">The sequence shown here is derived from an EMBL/GenBank/DDBJ whole genome shotgun (WGS) entry which is preliminary data.</text>
</comment>
<keyword evidence="3" id="KW-1185">Reference proteome</keyword>
<dbReference type="PANTHER" id="PTHR38224">
    <property type="entry name" value="PHLOEM SPECIFIC PROTEIN"/>
    <property type="match status" value="1"/>
</dbReference>
<dbReference type="Proteomes" id="UP001279734">
    <property type="component" value="Unassembled WGS sequence"/>
</dbReference>
<dbReference type="PANTHER" id="PTHR38224:SF1">
    <property type="entry name" value="PHLOEM SPECIFIC PROTEIN"/>
    <property type="match status" value="1"/>
</dbReference>
<evidence type="ECO:0000256" key="1">
    <source>
        <dbReference type="SAM" id="MobiDB-lite"/>
    </source>
</evidence>
<accession>A0AAD3Y1B2</accession>
<evidence type="ECO:0000313" key="2">
    <source>
        <dbReference type="EMBL" id="GMH23431.1"/>
    </source>
</evidence>